<feature type="transmembrane region" description="Helical" evidence="7">
    <location>
        <begin position="239"/>
        <end position="261"/>
    </location>
</feature>
<feature type="transmembrane region" description="Helical" evidence="7">
    <location>
        <begin position="375"/>
        <end position="395"/>
    </location>
</feature>
<dbReference type="Pfam" id="PF13520">
    <property type="entry name" value="AA_permease_2"/>
    <property type="match status" value="1"/>
</dbReference>
<keyword evidence="4 7" id="KW-0812">Transmembrane</keyword>
<feature type="transmembrane region" description="Helical" evidence="7">
    <location>
        <begin position="415"/>
        <end position="436"/>
    </location>
</feature>
<dbReference type="PATRIC" id="fig|1302.21.peg.269"/>
<dbReference type="PIRSF" id="PIRSF006060">
    <property type="entry name" value="AA_transporter"/>
    <property type="match status" value="1"/>
</dbReference>
<feature type="transmembrane region" description="Helical" evidence="7">
    <location>
        <begin position="340"/>
        <end position="363"/>
    </location>
</feature>
<evidence type="ECO:0000256" key="5">
    <source>
        <dbReference type="ARBA" id="ARBA00022989"/>
    </source>
</evidence>
<comment type="caution">
    <text evidence="8">The sequence shown here is derived from an EMBL/GenBank/DDBJ whole genome shotgun (WGS) entry which is preliminary data.</text>
</comment>
<feature type="transmembrane region" description="Helical" evidence="7">
    <location>
        <begin position="155"/>
        <end position="179"/>
    </location>
</feature>
<dbReference type="InterPro" id="IPR050367">
    <property type="entry name" value="APC_superfamily"/>
</dbReference>
<dbReference type="Gene3D" id="1.20.1740.10">
    <property type="entry name" value="Amino acid/polyamine transporter I"/>
    <property type="match status" value="1"/>
</dbReference>
<dbReference type="AlphaFoldDB" id="A0A139NDQ0"/>
<organism evidence="8 9">
    <name type="scientific">Streptococcus gordonii</name>
    <dbReference type="NCBI Taxonomy" id="1302"/>
    <lineage>
        <taxon>Bacteria</taxon>
        <taxon>Bacillati</taxon>
        <taxon>Bacillota</taxon>
        <taxon>Bacilli</taxon>
        <taxon>Lactobacillales</taxon>
        <taxon>Streptococcaceae</taxon>
        <taxon>Streptococcus</taxon>
    </lineage>
</organism>
<dbReference type="EMBL" id="LQRC01000042">
    <property type="protein sequence ID" value="KXT74206.1"/>
    <property type="molecule type" value="Genomic_DNA"/>
</dbReference>
<feature type="transmembrane region" description="Helical" evidence="7">
    <location>
        <begin position="199"/>
        <end position="218"/>
    </location>
</feature>
<proteinExistence type="predicted"/>
<feature type="transmembrane region" description="Helical" evidence="7">
    <location>
        <begin position="39"/>
        <end position="62"/>
    </location>
</feature>
<name>A0A139NDQ0_STRGN</name>
<reference evidence="8 9" key="1">
    <citation type="submission" date="2016-01" db="EMBL/GenBank/DDBJ databases">
        <title>Highly variable Streptococcus oralis are common among viridans streptococci isolated from primates.</title>
        <authorList>
            <person name="Denapaite D."/>
            <person name="Rieger M."/>
            <person name="Koendgen S."/>
            <person name="Brueckner R."/>
            <person name="Ochigava I."/>
            <person name="Kappeler P."/>
            <person name="Maetz-Rensing K."/>
            <person name="Leendertz F."/>
            <person name="Hakenbeck R."/>
        </authorList>
    </citation>
    <scope>NUCLEOTIDE SEQUENCE [LARGE SCALE GENOMIC DNA]</scope>
    <source>
        <strain evidence="8 9">DD07</strain>
    </source>
</reference>
<protein>
    <submittedName>
        <fullName evidence="8">Putative transport protein</fullName>
    </submittedName>
</protein>
<feature type="transmembrane region" description="Helical" evidence="7">
    <location>
        <begin position="120"/>
        <end position="143"/>
    </location>
</feature>
<accession>A0A139NDQ0</accession>
<keyword evidence="5 7" id="KW-1133">Transmembrane helix</keyword>
<evidence type="ECO:0000256" key="2">
    <source>
        <dbReference type="ARBA" id="ARBA00022448"/>
    </source>
</evidence>
<feature type="transmembrane region" description="Helical" evidence="7">
    <location>
        <begin position="456"/>
        <end position="473"/>
    </location>
</feature>
<evidence type="ECO:0000256" key="1">
    <source>
        <dbReference type="ARBA" id="ARBA00004651"/>
    </source>
</evidence>
<gene>
    <name evidence="8" type="ORF">SGODD07_00241</name>
</gene>
<dbReference type="GO" id="GO:0005886">
    <property type="term" value="C:plasma membrane"/>
    <property type="evidence" value="ECO:0007669"/>
    <property type="project" value="UniProtKB-SubCell"/>
</dbReference>
<sequence>MKKDQNQLTWLMVSLIAFNMVWGLGNVVNNYSQQGISVIVSWILILALYFIPYALIVGQLGSTFKESGGGVSDWVEKTSTKRLAYFAAWTYWVVHIPYLAQKPQGVLIPLGWALQGNGDFLSSLDIHWIVILSLLIFGAFLYLSTKGLSTLKVIGGLAGSAMLIMSILFVLLAVGAPFIKPDMQFATANMDKLSTYIPNFDFSYFTTISLLVFAVGGAEKISPYVNQTRNPAKEFPKGMIVMAVMVGASAILGSLAMGMLFDGSNIPDDLMRNGAYQAFQKLGNHWGVGNLLVVIYALTNMVGQIAALAFSIDAPLQILLNNADAEFVPSWLRKRTSKGVLINGYILTGILVSLLIILPIFGIKEIDGLVKWMTNLNSIVMPMRYLWVFLAYMLLNKAWKKYKNAEYKLTKNPKVGFVIGAWCFLFTAFACILGMVPKVDYAQDPAGWKFSLLTNVLTPLVLISLGIILPLLAKREKRQARRQEIAEK</sequence>
<dbReference type="InterPro" id="IPR002293">
    <property type="entry name" value="AA/rel_permease1"/>
</dbReference>
<keyword evidence="2" id="KW-0813">Transport</keyword>
<dbReference type="Proteomes" id="UP000070096">
    <property type="component" value="Unassembled WGS sequence"/>
</dbReference>
<feature type="transmembrane region" description="Helical" evidence="7">
    <location>
        <begin position="291"/>
        <end position="312"/>
    </location>
</feature>
<comment type="subcellular location">
    <subcellularLocation>
        <location evidence="1">Cell membrane</location>
        <topology evidence="1">Multi-pass membrane protein</topology>
    </subcellularLocation>
</comment>
<evidence type="ECO:0000256" key="6">
    <source>
        <dbReference type="ARBA" id="ARBA00023136"/>
    </source>
</evidence>
<evidence type="ECO:0000313" key="8">
    <source>
        <dbReference type="EMBL" id="KXT74206.1"/>
    </source>
</evidence>
<keyword evidence="6 7" id="KW-0472">Membrane</keyword>
<dbReference type="PANTHER" id="PTHR42770">
    <property type="entry name" value="AMINO ACID TRANSPORTER-RELATED"/>
    <property type="match status" value="1"/>
</dbReference>
<evidence type="ECO:0000256" key="3">
    <source>
        <dbReference type="ARBA" id="ARBA00022475"/>
    </source>
</evidence>
<evidence type="ECO:0000313" key="9">
    <source>
        <dbReference type="Proteomes" id="UP000070096"/>
    </source>
</evidence>
<dbReference type="PANTHER" id="PTHR42770:SF15">
    <property type="entry name" value="GLUTAMATE_GAMMA-AMINOBUTYRATE ANTIPORTER-RELATED"/>
    <property type="match status" value="1"/>
</dbReference>
<keyword evidence="3" id="KW-1003">Cell membrane</keyword>
<evidence type="ECO:0000256" key="7">
    <source>
        <dbReference type="SAM" id="Phobius"/>
    </source>
</evidence>
<dbReference type="GO" id="GO:0022857">
    <property type="term" value="F:transmembrane transporter activity"/>
    <property type="evidence" value="ECO:0007669"/>
    <property type="project" value="InterPro"/>
</dbReference>
<evidence type="ECO:0000256" key="4">
    <source>
        <dbReference type="ARBA" id="ARBA00022692"/>
    </source>
</evidence>